<evidence type="ECO:0000313" key="13">
    <source>
        <dbReference type="Proteomes" id="UP001295444"/>
    </source>
</evidence>
<evidence type="ECO:0000256" key="2">
    <source>
        <dbReference type="ARBA" id="ARBA00022692"/>
    </source>
</evidence>
<dbReference type="InterPro" id="IPR007110">
    <property type="entry name" value="Ig-like_dom"/>
</dbReference>
<evidence type="ECO:0000256" key="1">
    <source>
        <dbReference type="ARBA" id="ARBA00004167"/>
    </source>
</evidence>
<gene>
    <name evidence="12" type="ORF">PECUL_23A034139</name>
</gene>
<evidence type="ECO:0000256" key="3">
    <source>
        <dbReference type="ARBA" id="ARBA00022729"/>
    </source>
</evidence>
<dbReference type="EMBL" id="OW240920">
    <property type="protein sequence ID" value="CAH2314440.1"/>
    <property type="molecule type" value="Genomic_DNA"/>
</dbReference>
<dbReference type="InterPro" id="IPR003597">
    <property type="entry name" value="Ig_C1-set"/>
</dbReference>
<keyword evidence="13" id="KW-1185">Reference proteome</keyword>
<feature type="chain" id="PRO_5042179709" evidence="10">
    <location>
        <begin position="19"/>
        <end position="330"/>
    </location>
</feature>
<dbReference type="PROSITE" id="PS50835">
    <property type="entry name" value="IG_LIKE"/>
    <property type="match status" value="1"/>
</dbReference>
<proteinExistence type="inferred from homology"/>
<sequence>MKDPLLLVLIAGATGVYCSHSLQFYGTAVSVSGLGLPDYTLVGFVNVIQIIKYNSDIGRAVPVAPWVKKLETEYWVIITQIGKEGEAVFKREFKTYLPFYNLTGFHSIQQMTGCELRDDGNITGYNKFGFDGKDFLALDMKHGVYDPLTDQAQIIAQKLNSPDERQGERDKRILETLCIEWLKKLLQYGKEELDRKVRPEVKVSDQKADGATKIYCHVYGFYPQDVDVNWKRDDVDVPSDEPRQVLPNMDGTYQITVTVEVPLKDTGKYTCHVEHISLEKPLIVNWELKSNPVLWIVIGVIAVLGVIGIAVGFVIWKKLSGQNHNSPSIL</sequence>
<keyword evidence="2 9" id="KW-0812">Transmembrane</keyword>
<evidence type="ECO:0000313" key="12">
    <source>
        <dbReference type="EMBL" id="CAH2314440.1"/>
    </source>
</evidence>
<dbReference type="PRINTS" id="PR01638">
    <property type="entry name" value="MHCCLASSI"/>
</dbReference>
<dbReference type="PANTHER" id="PTHR16675:SF286">
    <property type="entry name" value="MHC CLASS I ANTIGEN"/>
    <property type="match status" value="1"/>
</dbReference>
<dbReference type="Pfam" id="PF07654">
    <property type="entry name" value="C1-set"/>
    <property type="match status" value="1"/>
</dbReference>
<dbReference type="PANTHER" id="PTHR16675">
    <property type="entry name" value="MHC CLASS I-RELATED"/>
    <property type="match status" value="1"/>
</dbReference>
<dbReference type="GO" id="GO:0005615">
    <property type="term" value="C:extracellular space"/>
    <property type="evidence" value="ECO:0007669"/>
    <property type="project" value="TreeGrafter"/>
</dbReference>
<dbReference type="AlphaFoldDB" id="A0AAD1WMS6"/>
<dbReference type="InterPro" id="IPR003006">
    <property type="entry name" value="Ig/MHC_CS"/>
</dbReference>
<dbReference type="SMART" id="SM00407">
    <property type="entry name" value="IGc1"/>
    <property type="match status" value="1"/>
</dbReference>
<feature type="domain" description="Ig-like" evidence="11">
    <location>
        <begin position="199"/>
        <end position="283"/>
    </location>
</feature>
<dbReference type="Gene3D" id="3.30.500.10">
    <property type="entry name" value="MHC class I-like antigen recognition-like"/>
    <property type="match status" value="1"/>
</dbReference>
<keyword evidence="7" id="KW-0325">Glycoprotein</keyword>
<dbReference type="GO" id="GO:0006955">
    <property type="term" value="P:immune response"/>
    <property type="evidence" value="ECO:0007669"/>
    <property type="project" value="TreeGrafter"/>
</dbReference>
<keyword evidence="6" id="KW-1015">Disulfide bond</keyword>
<evidence type="ECO:0000256" key="10">
    <source>
        <dbReference type="SAM" id="SignalP"/>
    </source>
</evidence>
<evidence type="ECO:0000256" key="7">
    <source>
        <dbReference type="ARBA" id="ARBA00023180"/>
    </source>
</evidence>
<dbReference type="FunFam" id="3.30.500.10:FF:000001">
    <property type="entry name" value="H-2 class I histocompatibility antigen, alpha chain"/>
    <property type="match status" value="1"/>
</dbReference>
<comment type="similarity">
    <text evidence="8">Belongs to the MHC class I family.</text>
</comment>
<dbReference type="Pfam" id="PF00129">
    <property type="entry name" value="MHC_I"/>
    <property type="match status" value="1"/>
</dbReference>
<protein>
    <submittedName>
        <fullName evidence="12">MHC class Ia alpha antigen</fullName>
    </submittedName>
</protein>
<feature type="transmembrane region" description="Helical" evidence="9">
    <location>
        <begin position="293"/>
        <end position="316"/>
    </location>
</feature>
<keyword evidence="4 9" id="KW-1133">Transmembrane helix</keyword>
<feature type="signal peptide" evidence="10">
    <location>
        <begin position="1"/>
        <end position="18"/>
    </location>
</feature>
<comment type="subcellular location">
    <subcellularLocation>
        <location evidence="1">Membrane</location>
        <topology evidence="1">Single-pass membrane protein</topology>
    </subcellularLocation>
</comment>
<name>A0AAD1WMS6_PELCU</name>
<evidence type="ECO:0000256" key="5">
    <source>
        <dbReference type="ARBA" id="ARBA00023136"/>
    </source>
</evidence>
<evidence type="ECO:0000259" key="11">
    <source>
        <dbReference type="PROSITE" id="PS50835"/>
    </source>
</evidence>
<dbReference type="InterPro" id="IPR013783">
    <property type="entry name" value="Ig-like_fold"/>
</dbReference>
<evidence type="ECO:0000256" key="6">
    <source>
        <dbReference type="ARBA" id="ARBA00023157"/>
    </source>
</evidence>
<dbReference type="PROSITE" id="PS00290">
    <property type="entry name" value="IG_MHC"/>
    <property type="match status" value="1"/>
</dbReference>
<evidence type="ECO:0000256" key="8">
    <source>
        <dbReference type="RuleBase" id="RU004439"/>
    </source>
</evidence>
<accession>A0AAD1WMS6</accession>
<dbReference type="FunFam" id="2.60.40.10:FF:000204">
    <property type="entry name" value="Major histocompatibility complex, class I-related protein"/>
    <property type="match status" value="1"/>
</dbReference>
<keyword evidence="3 10" id="KW-0732">Signal</keyword>
<evidence type="ECO:0000256" key="4">
    <source>
        <dbReference type="ARBA" id="ARBA00022989"/>
    </source>
</evidence>
<dbReference type="SUPFAM" id="SSF54452">
    <property type="entry name" value="MHC antigen-recognition domain"/>
    <property type="match status" value="1"/>
</dbReference>
<dbReference type="InterPro" id="IPR037055">
    <property type="entry name" value="MHC_I-like_Ag-recog_sf"/>
</dbReference>
<reference evidence="12" key="1">
    <citation type="submission" date="2022-03" db="EMBL/GenBank/DDBJ databases">
        <authorList>
            <person name="Alioto T."/>
            <person name="Alioto T."/>
            <person name="Gomez Garrido J."/>
        </authorList>
    </citation>
    <scope>NUCLEOTIDE SEQUENCE</scope>
</reference>
<dbReference type="Proteomes" id="UP001295444">
    <property type="component" value="Chromosome 09"/>
</dbReference>
<dbReference type="InterPro" id="IPR050208">
    <property type="entry name" value="MHC_class-I_related"/>
</dbReference>
<organism evidence="12 13">
    <name type="scientific">Pelobates cultripes</name>
    <name type="common">Western spadefoot toad</name>
    <dbReference type="NCBI Taxonomy" id="61616"/>
    <lineage>
        <taxon>Eukaryota</taxon>
        <taxon>Metazoa</taxon>
        <taxon>Chordata</taxon>
        <taxon>Craniata</taxon>
        <taxon>Vertebrata</taxon>
        <taxon>Euteleostomi</taxon>
        <taxon>Amphibia</taxon>
        <taxon>Batrachia</taxon>
        <taxon>Anura</taxon>
        <taxon>Pelobatoidea</taxon>
        <taxon>Pelobatidae</taxon>
        <taxon>Pelobates</taxon>
    </lineage>
</organism>
<dbReference type="InterPro" id="IPR036179">
    <property type="entry name" value="Ig-like_dom_sf"/>
</dbReference>
<dbReference type="InterPro" id="IPR011162">
    <property type="entry name" value="MHC_I/II-like_Ag-recog"/>
</dbReference>
<dbReference type="InterPro" id="IPR011161">
    <property type="entry name" value="MHC_I-like_Ag-recog"/>
</dbReference>
<dbReference type="GO" id="GO:0009897">
    <property type="term" value="C:external side of plasma membrane"/>
    <property type="evidence" value="ECO:0007669"/>
    <property type="project" value="TreeGrafter"/>
</dbReference>
<keyword evidence="5 9" id="KW-0472">Membrane</keyword>
<evidence type="ECO:0000256" key="9">
    <source>
        <dbReference type="SAM" id="Phobius"/>
    </source>
</evidence>
<dbReference type="InterPro" id="IPR001039">
    <property type="entry name" value="MHC_I_a_a1/a2"/>
</dbReference>
<dbReference type="Gene3D" id="2.60.40.10">
    <property type="entry name" value="Immunoglobulins"/>
    <property type="match status" value="1"/>
</dbReference>
<dbReference type="SUPFAM" id="SSF48726">
    <property type="entry name" value="Immunoglobulin"/>
    <property type="match status" value="1"/>
</dbReference>